<dbReference type="Proteomes" id="UP000826616">
    <property type="component" value="Chromosome"/>
</dbReference>
<protein>
    <submittedName>
        <fullName evidence="1">Glycerol-3-phosphate responsive antiterminator</fullName>
    </submittedName>
</protein>
<dbReference type="Gene3D" id="3.20.20.70">
    <property type="entry name" value="Aldolase class I"/>
    <property type="match status" value="1"/>
</dbReference>
<evidence type="ECO:0000313" key="1">
    <source>
        <dbReference type="EMBL" id="QYY44430.1"/>
    </source>
</evidence>
<gene>
    <name evidence="1" type="ORF">K3F53_02850</name>
</gene>
<sequence length="52" mass="5995">MNTIIPSVQELTNFLKALKSESPYVLLSETHIGNLQGFTKKCHEMNIFLRMK</sequence>
<reference evidence="1 2" key="1">
    <citation type="submission" date="2021-08" db="EMBL/GenBank/DDBJ databases">
        <title>Complete genome sequence of the strain Aneurinibacillus thermoaerophilus CCM 8960.</title>
        <authorList>
            <person name="Musilova J."/>
            <person name="Kourilova X."/>
            <person name="Pernicova I."/>
            <person name="Bezdicek M."/>
            <person name="Lengerova M."/>
            <person name="Obruca S."/>
            <person name="Sedlar K."/>
        </authorList>
    </citation>
    <scope>NUCLEOTIDE SEQUENCE [LARGE SCALE GENOMIC DNA]</scope>
    <source>
        <strain evidence="1 2">CCM 8960</strain>
    </source>
</reference>
<dbReference type="EMBL" id="CP080764">
    <property type="protein sequence ID" value="QYY44430.1"/>
    <property type="molecule type" value="Genomic_DNA"/>
</dbReference>
<evidence type="ECO:0000313" key="2">
    <source>
        <dbReference type="Proteomes" id="UP000826616"/>
    </source>
</evidence>
<proteinExistence type="predicted"/>
<organism evidence="1 2">
    <name type="scientific">Aneurinibacillus thermoaerophilus</name>
    <dbReference type="NCBI Taxonomy" id="143495"/>
    <lineage>
        <taxon>Bacteria</taxon>
        <taxon>Bacillati</taxon>
        <taxon>Bacillota</taxon>
        <taxon>Bacilli</taxon>
        <taxon>Bacillales</taxon>
        <taxon>Paenibacillaceae</taxon>
        <taxon>Aneurinibacillus group</taxon>
        <taxon>Aneurinibacillus</taxon>
    </lineage>
</organism>
<keyword evidence="2" id="KW-1185">Reference proteome</keyword>
<dbReference type="InterPro" id="IPR013785">
    <property type="entry name" value="Aldolase_TIM"/>
</dbReference>
<accession>A0ABX8YG42</accession>
<name>A0ABX8YG42_ANETH</name>
<dbReference type="SUPFAM" id="SSF110391">
    <property type="entry name" value="GlpP-like"/>
    <property type="match status" value="1"/>
</dbReference>